<dbReference type="AlphaFoldDB" id="A0AAD4QUV1"/>
<evidence type="ECO:0000313" key="1">
    <source>
        <dbReference type="EMBL" id="KAI1691396.1"/>
    </source>
</evidence>
<organism evidence="1 2">
    <name type="scientific">Ditylenchus destructor</name>
    <dbReference type="NCBI Taxonomy" id="166010"/>
    <lineage>
        <taxon>Eukaryota</taxon>
        <taxon>Metazoa</taxon>
        <taxon>Ecdysozoa</taxon>
        <taxon>Nematoda</taxon>
        <taxon>Chromadorea</taxon>
        <taxon>Rhabditida</taxon>
        <taxon>Tylenchina</taxon>
        <taxon>Tylenchomorpha</taxon>
        <taxon>Sphaerularioidea</taxon>
        <taxon>Anguinidae</taxon>
        <taxon>Anguininae</taxon>
        <taxon>Ditylenchus</taxon>
    </lineage>
</organism>
<accession>A0AAD4QUV1</accession>
<dbReference type="EMBL" id="JAKKPZ010000941">
    <property type="protein sequence ID" value="KAI1691396.1"/>
    <property type="molecule type" value="Genomic_DNA"/>
</dbReference>
<evidence type="ECO:0000313" key="2">
    <source>
        <dbReference type="Proteomes" id="UP001201812"/>
    </source>
</evidence>
<sequence length="127" mass="13675">MDATEGPNDPPLLQTPKIFLSGQLVRVAALTFCGLTCEKSELISRLYIAFSEISDSAAPGGGKIKKDITDRNAPIAEGKLAKTNYARSAARTGNAAVSAIRNECDIGRHSEHLHHRYYAQTGLSSLF</sequence>
<keyword evidence="2" id="KW-1185">Reference proteome</keyword>
<gene>
    <name evidence="1" type="ORF">DdX_21913</name>
</gene>
<dbReference type="Proteomes" id="UP001201812">
    <property type="component" value="Unassembled WGS sequence"/>
</dbReference>
<reference evidence="1" key="1">
    <citation type="submission" date="2022-01" db="EMBL/GenBank/DDBJ databases">
        <title>Genome Sequence Resource for Two Populations of Ditylenchus destructor, the Migratory Endoparasitic Phytonematode.</title>
        <authorList>
            <person name="Zhang H."/>
            <person name="Lin R."/>
            <person name="Xie B."/>
        </authorList>
    </citation>
    <scope>NUCLEOTIDE SEQUENCE</scope>
    <source>
        <strain evidence="1">BazhouSP</strain>
    </source>
</reference>
<protein>
    <submittedName>
        <fullName evidence="1">Uncharacterized protein</fullName>
    </submittedName>
</protein>
<comment type="caution">
    <text evidence="1">The sequence shown here is derived from an EMBL/GenBank/DDBJ whole genome shotgun (WGS) entry which is preliminary data.</text>
</comment>
<name>A0AAD4QUV1_9BILA</name>
<proteinExistence type="predicted"/>